<name>A0AAV5W5T5_9BILA</name>
<sequence length="281" mass="31617">PPRTPERRSPRIAMMAANRVPVMAPGADAAPGAGAVQRPSTGSCSRSCYCLAALALLIAIIAQCNARILYEYSPQPTTLCAKEDIPTLVTYGIELKRFIPELPSLHVPPLMPCSNAETYNRALLSDILRWANVGEWWNTTQLTHGELRGLSSEDTFAMALIHYARALARIPDHEEKMTDKKMLEIFGPYLNRIRCSKFVEMPKEDEPFQFPMLLCMEGEMDGEVTEENKKYLFWNVQARLMFFAFAYGEYKDTAFAYAREASDESNKNLISPLETSLSETT</sequence>
<dbReference type="EMBL" id="BTSY01000005">
    <property type="protein sequence ID" value="GMT26372.1"/>
    <property type="molecule type" value="Genomic_DNA"/>
</dbReference>
<feature type="non-terminal residue" evidence="1">
    <location>
        <position position="1"/>
    </location>
</feature>
<comment type="caution">
    <text evidence="1">The sequence shown here is derived from an EMBL/GenBank/DDBJ whole genome shotgun (WGS) entry which is preliminary data.</text>
</comment>
<protein>
    <submittedName>
        <fullName evidence="1">Uncharacterized protein</fullName>
    </submittedName>
</protein>
<reference evidence="1" key="1">
    <citation type="submission" date="2023-10" db="EMBL/GenBank/DDBJ databases">
        <title>Genome assembly of Pristionchus species.</title>
        <authorList>
            <person name="Yoshida K."/>
            <person name="Sommer R.J."/>
        </authorList>
    </citation>
    <scope>NUCLEOTIDE SEQUENCE</scope>
    <source>
        <strain evidence="1">RS5133</strain>
    </source>
</reference>
<dbReference type="AlphaFoldDB" id="A0AAV5W5T5"/>
<gene>
    <name evidence="1" type="ORF">PFISCL1PPCAC_17669</name>
</gene>
<dbReference type="Proteomes" id="UP001432322">
    <property type="component" value="Unassembled WGS sequence"/>
</dbReference>
<organism evidence="1 2">
    <name type="scientific">Pristionchus fissidentatus</name>
    <dbReference type="NCBI Taxonomy" id="1538716"/>
    <lineage>
        <taxon>Eukaryota</taxon>
        <taxon>Metazoa</taxon>
        <taxon>Ecdysozoa</taxon>
        <taxon>Nematoda</taxon>
        <taxon>Chromadorea</taxon>
        <taxon>Rhabditida</taxon>
        <taxon>Rhabditina</taxon>
        <taxon>Diplogasteromorpha</taxon>
        <taxon>Diplogasteroidea</taxon>
        <taxon>Neodiplogasteridae</taxon>
        <taxon>Pristionchus</taxon>
    </lineage>
</organism>
<evidence type="ECO:0000313" key="1">
    <source>
        <dbReference type="EMBL" id="GMT26372.1"/>
    </source>
</evidence>
<accession>A0AAV5W5T5</accession>
<evidence type="ECO:0000313" key="2">
    <source>
        <dbReference type="Proteomes" id="UP001432322"/>
    </source>
</evidence>
<keyword evidence="2" id="KW-1185">Reference proteome</keyword>
<proteinExistence type="predicted"/>